<keyword evidence="5" id="KW-1185">Reference proteome</keyword>
<keyword evidence="2" id="KW-0813">Transport</keyword>
<dbReference type="InterPro" id="IPR002699">
    <property type="entry name" value="V_ATPase_D"/>
</dbReference>
<reference evidence="4 5" key="1">
    <citation type="submission" date="2022-07" db="EMBL/GenBank/DDBJ databases">
        <title>Genome-wide signatures of adaptation to extreme environments.</title>
        <authorList>
            <person name="Cho C.H."/>
            <person name="Yoon H.S."/>
        </authorList>
    </citation>
    <scope>NUCLEOTIDE SEQUENCE [LARGE SCALE GENOMIC DNA]</scope>
    <source>
        <strain evidence="4 5">DBV 063 E5</strain>
    </source>
</reference>
<dbReference type="Pfam" id="PF01813">
    <property type="entry name" value="ATP-synt_D"/>
    <property type="match status" value="1"/>
</dbReference>
<evidence type="ECO:0000256" key="1">
    <source>
        <dbReference type="ARBA" id="ARBA00005850"/>
    </source>
</evidence>
<evidence type="ECO:0000256" key="2">
    <source>
        <dbReference type="ARBA" id="ARBA00022448"/>
    </source>
</evidence>
<dbReference type="EMBL" id="JANCYW010000010">
    <property type="protein sequence ID" value="KAK4536830.1"/>
    <property type="molecule type" value="Genomic_DNA"/>
</dbReference>
<accession>A0AAV9IXJ9</accession>
<evidence type="ECO:0000313" key="4">
    <source>
        <dbReference type="EMBL" id="KAK4536830.1"/>
    </source>
</evidence>
<proteinExistence type="inferred from homology"/>
<sequence>MSQRGGVPVVPSRMALTQIKARLGGARRGHAMLKKKADALLVRFRGLLRQILELKEACAVKLREALFALTAAKYAAGEDLKHVIQESVHRATLRVSTTAENVAGVQIPCFECRQRAETPSLAEGDTGGEGHGRALHTTYAGLGKGGQQVAASREAFRAALDAYVRLASLQTSFIVLDEAIKITNRRVNALENVVIPRFEETLAYIVSELDEQEREEFFRLKLVQNRKKRELEKRDAQAAAERARRAVQAFAAFDAAAFGDGCSGGSERLGLLEQAAGHDPELLPL</sequence>
<dbReference type="PANTHER" id="PTHR11671">
    <property type="entry name" value="V-TYPE ATP SYNTHASE SUBUNIT D"/>
    <property type="match status" value="1"/>
</dbReference>
<dbReference type="Proteomes" id="UP001301350">
    <property type="component" value="Unassembled WGS sequence"/>
</dbReference>
<gene>
    <name evidence="4" type="ORF">CDCA_CDCA10G2855</name>
</gene>
<name>A0AAV9IXJ9_CYACA</name>
<evidence type="ECO:0000256" key="3">
    <source>
        <dbReference type="ARBA" id="ARBA00023065"/>
    </source>
</evidence>
<dbReference type="Gene3D" id="1.10.287.3240">
    <property type="match status" value="1"/>
</dbReference>
<comment type="caution">
    <text evidence="4">The sequence shown here is derived from an EMBL/GenBank/DDBJ whole genome shotgun (WGS) entry which is preliminary data.</text>
</comment>
<protein>
    <submittedName>
        <fullName evidence="4">Uncharacterized protein</fullName>
    </submittedName>
</protein>
<dbReference type="GO" id="GO:0046961">
    <property type="term" value="F:proton-transporting ATPase activity, rotational mechanism"/>
    <property type="evidence" value="ECO:0007669"/>
    <property type="project" value="InterPro"/>
</dbReference>
<dbReference type="HAMAP" id="MF_00271">
    <property type="entry name" value="ATP_synth_D_arch"/>
    <property type="match status" value="1"/>
</dbReference>
<comment type="similarity">
    <text evidence="1">Belongs to the V-ATPase D subunit family.</text>
</comment>
<organism evidence="4 5">
    <name type="scientific">Cyanidium caldarium</name>
    <name type="common">Red alga</name>
    <dbReference type="NCBI Taxonomy" id="2771"/>
    <lineage>
        <taxon>Eukaryota</taxon>
        <taxon>Rhodophyta</taxon>
        <taxon>Bangiophyceae</taxon>
        <taxon>Cyanidiales</taxon>
        <taxon>Cyanidiaceae</taxon>
        <taxon>Cyanidium</taxon>
    </lineage>
</organism>
<dbReference type="AlphaFoldDB" id="A0AAV9IXJ9"/>
<dbReference type="NCBIfam" id="TIGR00309">
    <property type="entry name" value="V_ATPase_subD"/>
    <property type="match status" value="1"/>
</dbReference>
<evidence type="ECO:0000313" key="5">
    <source>
        <dbReference type="Proteomes" id="UP001301350"/>
    </source>
</evidence>
<keyword evidence="3" id="KW-0406">Ion transport</keyword>